<dbReference type="PATRIC" id="fig|326442.8.peg.1508"/>
<protein>
    <submittedName>
        <fullName evidence="1">Orphan protein</fullName>
    </submittedName>
</protein>
<dbReference type="KEGG" id="pha:PSHAa1558"/>
<evidence type="ECO:0000313" key="2">
    <source>
        <dbReference type="Proteomes" id="UP000006843"/>
    </source>
</evidence>
<accession>Q3IGM8</accession>
<dbReference type="eggNOG" id="ENOG502ZH62">
    <property type="taxonomic scope" value="Bacteria"/>
</dbReference>
<dbReference type="HOGENOM" id="CLU_1320005_0_0_6"/>
<dbReference type="BioCyc" id="PHAL326442:PSHA_RS07650-MONOMER"/>
<dbReference type="AlphaFoldDB" id="Q3IGM8"/>
<name>Q3IGM8_PSET1</name>
<gene>
    <name evidence="1" type="ordered locus">PSHAa1558</name>
</gene>
<proteinExistence type="predicted"/>
<keyword evidence="2" id="KW-1185">Reference proteome</keyword>
<reference evidence="1 2" key="1">
    <citation type="journal article" date="2005" name="Genome Res.">
        <title>Coping with cold: the genome of the versatile marine Antarctica bacterium Pseudoalteromonas haloplanktis TAC125.</title>
        <authorList>
            <person name="Medigue C."/>
            <person name="Krin E."/>
            <person name="Pascal G."/>
            <person name="Barbe V."/>
            <person name="Bernsel A."/>
            <person name="Bertin P."/>
            <person name="Cheung F."/>
            <person name="Cruveiller S."/>
            <person name="Damico S."/>
            <person name="Duilio A."/>
            <person name="Fang G."/>
            <person name="Feller G."/>
            <person name="Mangenot S."/>
            <person name="Marino G."/>
            <person name="Nilsson J."/>
            <person name="Parilli E."/>
            <person name="Rocha E."/>
            <person name="Rouy Z."/>
            <person name="Sekowska A."/>
            <person name="Tutino M.L."/>
            <person name="Vallenet D."/>
            <person name="von Heijne G."/>
            <person name="Danchin A."/>
        </authorList>
    </citation>
    <scope>NUCLEOTIDE SEQUENCE [LARGE SCALE GENOMIC DNA]</scope>
    <source>
        <strain evidence="2">TAC 125</strain>
    </source>
</reference>
<sequence length="208" mass="23216">MTSKIIDFIILDEEQNPLLDAEGFPTLLQAPIGKDIGQLISMGKISHIEQFAQLASDIEQHEWASEYLEYLRLVKWIEAKNSNLPDPVANADGTVTYPEPIPPPREPIHPKIRTVEQVLEPFAKALAKLKGITFKGVNVALTETNQNGLSALKSALDLAKEFGAEAQFFPINFNAETSSSIEVVTLDDEIEFKEFGLQFILARKTFFE</sequence>
<organism evidence="1 2">
    <name type="scientific">Pseudoalteromonas translucida (strain TAC 125)</name>
    <dbReference type="NCBI Taxonomy" id="326442"/>
    <lineage>
        <taxon>Bacteria</taxon>
        <taxon>Pseudomonadati</taxon>
        <taxon>Pseudomonadota</taxon>
        <taxon>Gammaproteobacteria</taxon>
        <taxon>Alteromonadales</taxon>
        <taxon>Pseudoalteromonadaceae</taxon>
        <taxon>Pseudoalteromonas</taxon>
    </lineage>
</organism>
<evidence type="ECO:0000313" key="1">
    <source>
        <dbReference type="EMBL" id="CAI86631.1"/>
    </source>
</evidence>
<dbReference type="EMBL" id="CR954246">
    <property type="protein sequence ID" value="CAI86631.1"/>
    <property type="molecule type" value="Genomic_DNA"/>
</dbReference>
<dbReference type="Proteomes" id="UP000006843">
    <property type="component" value="Chromosome I"/>
</dbReference>
<dbReference type="STRING" id="326442.PSHAa1558"/>